<name>A0A834SV40_9FABA</name>
<sequence length="88" mass="9710">MAGLQQYNFFPTDLLYPRHPQPSSNPIVLPLQTPKPETTLHNQSTTFVKAPPSSSALVSTQKQKSQVSSTNPLSWLILVDQEDASDAF</sequence>
<dbReference type="Proteomes" id="UP000634136">
    <property type="component" value="Unassembled WGS sequence"/>
</dbReference>
<dbReference type="OrthoDB" id="841242at2759"/>
<evidence type="ECO:0000313" key="2">
    <source>
        <dbReference type="Proteomes" id="UP000634136"/>
    </source>
</evidence>
<keyword evidence="2" id="KW-1185">Reference proteome</keyword>
<proteinExistence type="predicted"/>
<comment type="caution">
    <text evidence="1">The sequence shown here is derived from an EMBL/GenBank/DDBJ whole genome shotgun (WGS) entry which is preliminary data.</text>
</comment>
<dbReference type="PANTHER" id="PTHR38223:SF1">
    <property type="match status" value="1"/>
</dbReference>
<reference evidence="1" key="1">
    <citation type="submission" date="2020-09" db="EMBL/GenBank/DDBJ databases">
        <title>Genome-Enabled Discovery of Anthraquinone Biosynthesis in Senna tora.</title>
        <authorList>
            <person name="Kang S.-H."/>
            <person name="Pandey R.P."/>
            <person name="Lee C.-M."/>
            <person name="Sim J.-S."/>
            <person name="Jeong J.-T."/>
            <person name="Choi B.-S."/>
            <person name="Jung M."/>
            <person name="Ginzburg D."/>
            <person name="Zhao K."/>
            <person name="Won S.Y."/>
            <person name="Oh T.-J."/>
            <person name="Yu Y."/>
            <person name="Kim N.-H."/>
            <person name="Lee O.R."/>
            <person name="Lee T.-H."/>
            <person name="Bashyal P."/>
            <person name="Kim T.-S."/>
            <person name="Lee W.-H."/>
            <person name="Kawkins C."/>
            <person name="Kim C.-K."/>
            <person name="Kim J.S."/>
            <person name="Ahn B.O."/>
            <person name="Rhee S.Y."/>
            <person name="Sohng J.K."/>
        </authorList>
    </citation>
    <scope>NUCLEOTIDE SEQUENCE</scope>
    <source>
        <tissue evidence="1">Leaf</tissue>
    </source>
</reference>
<dbReference type="AlphaFoldDB" id="A0A834SV40"/>
<gene>
    <name evidence="1" type="ORF">G2W53_043155</name>
</gene>
<accession>A0A834SV40</accession>
<dbReference type="EMBL" id="JAAIUW010000013">
    <property type="protein sequence ID" value="KAF7804044.1"/>
    <property type="molecule type" value="Genomic_DNA"/>
</dbReference>
<organism evidence="1 2">
    <name type="scientific">Senna tora</name>
    <dbReference type="NCBI Taxonomy" id="362788"/>
    <lineage>
        <taxon>Eukaryota</taxon>
        <taxon>Viridiplantae</taxon>
        <taxon>Streptophyta</taxon>
        <taxon>Embryophyta</taxon>
        <taxon>Tracheophyta</taxon>
        <taxon>Spermatophyta</taxon>
        <taxon>Magnoliopsida</taxon>
        <taxon>eudicotyledons</taxon>
        <taxon>Gunneridae</taxon>
        <taxon>Pentapetalae</taxon>
        <taxon>rosids</taxon>
        <taxon>fabids</taxon>
        <taxon>Fabales</taxon>
        <taxon>Fabaceae</taxon>
        <taxon>Caesalpinioideae</taxon>
        <taxon>Cassia clade</taxon>
        <taxon>Senna</taxon>
    </lineage>
</organism>
<dbReference type="PANTHER" id="PTHR38223">
    <property type="match status" value="1"/>
</dbReference>
<protein>
    <submittedName>
        <fullName evidence="1">Uncharacterized protein</fullName>
    </submittedName>
</protein>
<evidence type="ECO:0000313" key="1">
    <source>
        <dbReference type="EMBL" id="KAF7804044.1"/>
    </source>
</evidence>